<dbReference type="CDD" id="cd07185">
    <property type="entry name" value="OmpA_C-like"/>
    <property type="match status" value="1"/>
</dbReference>
<dbReference type="Pfam" id="PF00691">
    <property type="entry name" value="OmpA"/>
    <property type="match status" value="1"/>
</dbReference>
<dbReference type="InterPro" id="IPR036737">
    <property type="entry name" value="OmpA-like_sf"/>
</dbReference>
<dbReference type="InterPro" id="IPR006664">
    <property type="entry name" value="OMP_bac"/>
</dbReference>
<evidence type="ECO:0000313" key="5">
    <source>
        <dbReference type="EMBL" id="OZI26556.1"/>
    </source>
</evidence>
<accession>A0A261RND3</accession>
<protein>
    <submittedName>
        <fullName evidence="5">Cell envelope biogenesis protein OmpA</fullName>
    </submittedName>
</protein>
<evidence type="ECO:0000259" key="4">
    <source>
        <dbReference type="PROSITE" id="PS51123"/>
    </source>
</evidence>
<dbReference type="InterPro" id="IPR050330">
    <property type="entry name" value="Bact_OuterMem_StrucFunc"/>
</dbReference>
<evidence type="ECO:0000313" key="6">
    <source>
        <dbReference type="Proteomes" id="UP000216857"/>
    </source>
</evidence>
<keyword evidence="2 3" id="KW-0472">Membrane</keyword>
<dbReference type="PROSITE" id="PS51123">
    <property type="entry name" value="OMPA_2"/>
    <property type="match status" value="1"/>
</dbReference>
<sequence length="182" mass="19442">MQRSPSVSAIRLSGPGRFPATIGACLRWILWLACAGLVLAGCQTVHKGLTPAQIAVLKQEGFKQTEEGWELGLSDKVLFDFDAYVIKPEAGQNLQRLTGNLLRVGLDRMRLDGHTDNVGAADYNQQLSLRRAQAVADVVKAAGMPAANIQVRGLGATRPVADNGSAAGRAENRRVAIVITVE</sequence>
<comment type="subcellular location">
    <subcellularLocation>
        <location evidence="1">Cell outer membrane</location>
    </subcellularLocation>
</comment>
<dbReference type="Gene3D" id="3.30.1330.60">
    <property type="entry name" value="OmpA-like domain"/>
    <property type="match status" value="1"/>
</dbReference>
<dbReference type="AlphaFoldDB" id="A0A261RND3"/>
<dbReference type="PANTHER" id="PTHR30329:SF17">
    <property type="entry name" value="LIPOPROTEIN YFIB-RELATED"/>
    <property type="match status" value="1"/>
</dbReference>
<dbReference type="SUPFAM" id="SSF103088">
    <property type="entry name" value="OmpA-like"/>
    <property type="match status" value="1"/>
</dbReference>
<dbReference type="InterPro" id="IPR006665">
    <property type="entry name" value="OmpA-like"/>
</dbReference>
<dbReference type="EMBL" id="NEVJ01000001">
    <property type="protein sequence ID" value="OZI26556.1"/>
    <property type="molecule type" value="Genomic_DNA"/>
</dbReference>
<organism evidence="5 6">
    <name type="scientific">Bordetella genomosp. 9</name>
    <dbReference type="NCBI Taxonomy" id="1416803"/>
    <lineage>
        <taxon>Bacteria</taxon>
        <taxon>Pseudomonadati</taxon>
        <taxon>Pseudomonadota</taxon>
        <taxon>Betaproteobacteria</taxon>
        <taxon>Burkholderiales</taxon>
        <taxon>Alcaligenaceae</taxon>
        <taxon>Bordetella</taxon>
    </lineage>
</organism>
<evidence type="ECO:0000256" key="1">
    <source>
        <dbReference type="ARBA" id="ARBA00004442"/>
    </source>
</evidence>
<dbReference type="STRING" id="1416803.CAL13_17050"/>
<dbReference type="GO" id="GO:0009279">
    <property type="term" value="C:cell outer membrane"/>
    <property type="evidence" value="ECO:0007669"/>
    <property type="project" value="UniProtKB-SubCell"/>
</dbReference>
<dbReference type="OrthoDB" id="1149075at2"/>
<proteinExistence type="predicted"/>
<name>A0A261RND3_9BORD</name>
<reference evidence="5" key="1">
    <citation type="submission" date="2017-05" db="EMBL/GenBank/DDBJ databases">
        <title>Complete and WGS of Bordetella genogroups.</title>
        <authorList>
            <person name="Spilker T."/>
            <person name="Lipuma J."/>
        </authorList>
    </citation>
    <scope>NUCLEOTIDE SEQUENCE</scope>
    <source>
        <strain evidence="5">AU21707</strain>
    </source>
</reference>
<gene>
    <name evidence="5" type="ORF">CAL26_04320</name>
</gene>
<evidence type="ECO:0000256" key="3">
    <source>
        <dbReference type="PROSITE-ProRule" id="PRU00473"/>
    </source>
</evidence>
<dbReference type="Proteomes" id="UP000216857">
    <property type="component" value="Unassembled WGS sequence"/>
</dbReference>
<dbReference type="PRINTS" id="PR01021">
    <property type="entry name" value="OMPADOMAIN"/>
</dbReference>
<feature type="domain" description="OmpA-like" evidence="4">
    <location>
        <begin position="67"/>
        <end position="182"/>
    </location>
</feature>
<comment type="caution">
    <text evidence="5">The sequence shown here is derived from an EMBL/GenBank/DDBJ whole genome shotgun (WGS) entry which is preliminary data.</text>
</comment>
<evidence type="ECO:0000256" key="2">
    <source>
        <dbReference type="ARBA" id="ARBA00023136"/>
    </source>
</evidence>
<keyword evidence="6" id="KW-1185">Reference proteome</keyword>
<dbReference type="PANTHER" id="PTHR30329">
    <property type="entry name" value="STATOR ELEMENT OF FLAGELLAR MOTOR COMPLEX"/>
    <property type="match status" value="1"/>
</dbReference>